<evidence type="ECO:0000256" key="3">
    <source>
        <dbReference type="ARBA" id="ARBA00022829"/>
    </source>
</evidence>
<proteinExistence type="inferred from homology"/>
<keyword evidence="2 5" id="KW-0132">Cell division</keyword>
<evidence type="ECO:0000256" key="2">
    <source>
        <dbReference type="ARBA" id="ARBA00022618"/>
    </source>
</evidence>
<dbReference type="Gene3D" id="1.10.10.10">
    <property type="entry name" value="Winged helix-like DNA-binding domain superfamily/Winged helix DNA-binding domain"/>
    <property type="match status" value="2"/>
</dbReference>
<dbReference type="InterPro" id="IPR036388">
    <property type="entry name" value="WH-like_DNA-bd_sf"/>
</dbReference>
<evidence type="ECO:0000256" key="5">
    <source>
        <dbReference type="HAMAP-Rule" id="MF_01804"/>
    </source>
</evidence>
<dbReference type="PANTHER" id="PTHR34298">
    <property type="entry name" value="SEGREGATION AND CONDENSATION PROTEIN B"/>
    <property type="match status" value="1"/>
</dbReference>
<comment type="caution">
    <text evidence="6">The sequence shown here is derived from an EMBL/GenBank/DDBJ whole genome shotgun (WGS) entry which is preliminary data.</text>
</comment>
<keyword evidence="4 5" id="KW-0131">Cell cycle</keyword>
<dbReference type="PANTHER" id="PTHR34298:SF2">
    <property type="entry name" value="SEGREGATION AND CONDENSATION PROTEIN B"/>
    <property type="match status" value="1"/>
</dbReference>
<accession>A0A829ZD18</accession>
<evidence type="ECO:0000256" key="4">
    <source>
        <dbReference type="ARBA" id="ARBA00023306"/>
    </source>
</evidence>
<dbReference type="Proteomes" id="UP000490821">
    <property type="component" value="Unassembled WGS sequence"/>
</dbReference>
<keyword evidence="3 5" id="KW-0159">Chromosome partition</keyword>
<dbReference type="GO" id="GO:0051301">
    <property type="term" value="P:cell division"/>
    <property type="evidence" value="ECO:0007669"/>
    <property type="project" value="UniProtKB-KW"/>
</dbReference>
<dbReference type="PIRSF" id="PIRSF019345">
    <property type="entry name" value="ScpB"/>
    <property type="match status" value="1"/>
</dbReference>
<dbReference type="HAMAP" id="MF_01804">
    <property type="entry name" value="ScpB"/>
    <property type="match status" value="1"/>
</dbReference>
<evidence type="ECO:0000313" key="6">
    <source>
        <dbReference type="EMBL" id="GFI41765.1"/>
    </source>
</evidence>
<evidence type="ECO:0000313" key="7">
    <source>
        <dbReference type="Proteomes" id="UP000490821"/>
    </source>
</evidence>
<dbReference type="RefSeq" id="WP_172472976.1">
    <property type="nucleotide sequence ID" value="NZ_BLMI01000225.1"/>
</dbReference>
<sequence length="207" mass="23333">MEEISWLDEETNYLDIIEGMLYLAGDEGIDIKQVAGILEINRKDATLLMDQFTQMYENKSMKGIILVNFGGRYKLATNSEYFIYYQKMVEQSSASLSNAALETLAIIAYNQPITRAAVEDIRGVGCDAMIRKLVAKALIKEVGREDSPGMPILYGVTDEFMDAFGLTSLDELPDLADIVEVDDQEDIFATKYREDTDNKIEENNESH</sequence>
<keyword evidence="1 5" id="KW-0963">Cytoplasm</keyword>
<evidence type="ECO:0000256" key="1">
    <source>
        <dbReference type="ARBA" id="ARBA00022490"/>
    </source>
</evidence>
<dbReference type="GO" id="GO:0005737">
    <property type="term" value="C:cytoplasm"/>
    <property type="evidence" value="ECO:0007669"/>
    <property type="project" value="UniProtKB-SubCell"/>
</dbReference>
<dbReference type="SUPFAM" id="SSF46785">
    <property type="entry name" value="Winged helix' DNA-binding domain"/>
    <property type="match status" value="2"/>
</dbReference>
<dbReference type="InterPro" id="IPR005234">
    <property type="entry name" value="ScpB_csome_segregation"/>
</dbReference>
<dbReference type="Pfam" id="PF04079">
    <property type="entry name" value="SMC_ScpB"/>
    <property type="match status" value="1"/>
</dbReference>
<organism evidence="6 7">
    <name type="scientific">Thomasclavelia cocleata</name>
    <dbReference type="NCBI Taxonomy" id="69824"/>
    <lineage>
        <taxon>Bacteria</taxon>
        <taxon>Bacillati</taxon>
        <taxon>Bacillota</taxon>
        <taxon>Erysipelotrichia</taxon>
        <taxon>Erysipelotrichales</taxon>
        <taxon>Coprobacillaceae</taxon>
        <taxon>Thomasclavelia</taxon>
    </lineage>
</organism>
<gene>
    <name evidence="5 6" type="primary">scpB</name>
    <name evidence="6" type="ORF">IMSAGC017_01810</name>
</gene>
<comment type="subunit">
    <text evidence="5">Homodimer. Homodimerization may be required to stabilize the binding of ScpA to the Smc head domains. Component of a cohesin-like complex composed of ScpA, ScpB and the Smc homodimer, in which ScpA and ScpB bind to the head domain of Smc. The presence of the three proteins is required for the association of the complex with DNA.</text>
</comment>
<dbReference type="InterPro" id="IPR036390">
    <property type="entry name" value="WH_DNA-bd_sf"/>
</dbReference>
<reference evidence="6 7" key="1">
    <citation type="journal article" date="2020" name="Microbiome">
        <title>Single-cell genomics of uncultured bacteria reveals dietary fiber responders in the mouse gut microbiota.</title>
        <authorList>
            <person name="Chijiiwa R."/>
            <person name="Hosokawa M."/>
            <person name="Kogawa M."/>
            <person name="Nishikawa Y."/>
            <person name="Ide K."/>
            <person name="Sakanashi C."/>
            <person name="Takahashi K."/>
            <person name="Takeyama H."/>
        </authorList>
    </citation>
    <scope>NUCLEOTIDE SEQUENCE [LARGE SCALE GENOMIC DNA]</scope>
    <source>
        <strain evidence="6">IMSAGC_017</strain>
    </source>
</reference>
<comment type="subcellular location">
    <subcellularLocation>
        <location evidence="5">Cytoplasm</location>
    </subcellularLocation>
    <text evidence="5">Associated with two foci at the outer edges of the nucleoid region in young cells, and at four foci within both cell halves in older cells.</text>
</comment>
<name>A0A829ZD18_9FIRM</name>
<dbReference type="EMBL" id="BLMI01000225">
    <property type="protein sequence ID" value="GFI41765.1"/>
    <property type="molecule type" value="Genomic_DNA"/>
</dbReference>
<dbReference type="AlphaFoldDB" id="A0A829ZD18"/>
<dbReference type="GO" id="GO:0006260">
    <property type="term" value="P:DNA replication"/>
    <property type="evidence" value="ECO:0007669"/>
    <property type="project" value="UniProtKB-UniRule"/>
</dbReference>
<comment type="similarity">
    <text evidence="5">Belongs to the ScpB family.</text>
</comment>
<protein>
    <recommendedName>
        <fullName evidence="5">Segregation and condensation protein B</fullName>
    </recommendedName>
</protein>
<dbReference type="NCBIfam" id="TIGR00281">
    <property type="entry name" value="SMC-Scp complex subunit ScpB"/>
    <property type="match status" value="1"/>
</dbReference>
<dbReference type="GO" id="GO:0051304">
    <property type="term" value="P:chromosome separation"/>
    <property type="evidence" value="ECO:0007669"/>
    <property type="project" value="InterPro"/>
</dbReference>
<comment type="function">
    <text evidence="5">Participates in chromosomal partition during cell division. May act via the formation of a condensin-like complex containing Smc and ScpA that pull DNA away from mid-cell into both cell halves.</text>
</comment>